<keyword evidence="2" id="KW-0670">Pyruvate</keyword>
<dbReference type="Pfam" id="PF00481">
    <property type="entry name" value="PP2C"/>
    <property type="match status" value="1"/>
</dbReference>
<dbReference type="FunFam" id="3.60.40.10:FF:000069">
    <property type="entry name" value="Pyruvate dehydrogenase"/>
    <property type="match status" value="1"/>
</dbReference>
<protein>
    <submittedName>
        <fullName evidence="2">Putative pyruvate dehydrogenase acetyl-transferring-phosphatase 1-like isoform x1</fullName>
    </submittedName>
</protein>
<dbReference type="EMBL" id="GECL01000568">
    <property type="protein sequence ID" value="JAP05556.1"/>
    <property type="molecule type" value="Transcribed_RNA"/>
</dbReference>
<dbReference type="CDD" id="cd00143">
    <property type="entry name" value="PP2Cc"/>
    <property type="match status" value="1"/>
</dbReference>
<organism evidence="2">
    <name type="scientific">Triatoma dimidiata</name>
    <name type="common">Kissing bug</name>
    <name type="synonym">Meccus dimidiatus</name>
    <dbReference type="NCBI Taxonomy" id="72491"/>
    <lineage>
        <taxon>Eukaryota</taxon>
        <taxon>Metazoa</taxon>
        <taxon>Ecdysozoa</taxon>
        <taxon>Arthropoda</taxon>
        <taxon>Hexapoda</taxon>
        <taxon>Insecta</taxon>
        <taxon>Pterygota</taxon>
        <taxon>Neoptera</taxon>
        <taxon>Paraneoptera</taxon>
        <taxon>Hemiptera</taxon>
        <taxon>Heteroptera</taxon>
        <taxon>Panheteroptera</taxon>
        <taxon>Cimicomorpha</taxon>
        <taxon>Reduviidae</taxon>
        <taxon>Triatominae</taxon>
        <taxon>Triatoma</taxon>
    </lineage>
</organism>
<proteinExistence type="predicted"/>
<dbReference type="PANTHER" id="PTHR13832">
    <property type="entry name" value="PROTEIN PHOSPHATASE 2C"/>
    <property type="match status" value="1"/>
</dbReference>
<dbReference type="PANTHER" id="PTHR13832:SF792">
    <property type="entry name" value="GM14286P"/>
    <property type="match status" value="1"/>
</dbReference>
<dbReference type="SMART" id="SM00332">
    <property type="entry name" value="PP2Cc"/>
    <property type="match status" value="1"/>
</dbReference>
<evidence type="ECO:0000313" key="2">
    <source>
        <dbReference type="EMBL" id="JAP05556.1"/>
    </source>
</evidence>
<dbReference type="InterPro" id="IPR015655">
    <property type="entry name" value="PP2C"/>
</dbReference>
<name>A0A0V0GC59_TRIDM</name>
<dbReference type="SUPFAM" id="SSF81606">
    <property type="entry name" value="PP2C-like"/>
    <property type="match status" value="1"/>
</dbReference>
<dbReference type="PROSITE" id="PS51746">
    <property type="entry name" value="PPM_2"/>
    <property type="match status" value="1"/>
</dbReference>
<dbReference type="GO" id="GO:0005739">
    <property type="term" value="C:mitochondrion"/>
    <property type="evidence" value="ECO:0007669"/>
    <property type="project" value="TreeGrafter"/>
</dbReference>
<dbReference type="InterPro" id="IPR036457">
    <property type="entry name" value="PPM-type-like_dom_sf"/>
</dbReference>
<dbReference type="AlphaFoldDB" id="A0A0V0GC59"/>
<sequence>MALNKVTANLFKYPTIWNSGHSYSHFHTSFVNLRIQVAGYNINVPRLSPNEVTTVLRANEYSHEFSSGPVKSYDTNQLASNNPIEDTRAEALCKISNGVLAGIFDGHAGASCAQVVAKRLFHYMLAASITPEKLASLTTSFNEDNQLLEWYNNKFDFVDQLKSVYSNSLLRYLADLQEEGTVREMKEALEHSFLRLDSDLSNEATSTGDRKTMAVAMSGCVACVAVIEGSSLHVASTGDAGAVLGVLSENGKCWTARKLSVEHNTDNRAEVERILSEHPVEEKHHVLERERLLGQLAPLRAFGDFRYKWNREMLENLAVPVFGSEVIAPHYETPPYLTCKPDVTYRRLTSRDKFLVIASDGLWDLLSPLQVVRMVGEHMSGKAALSPLRLPRDVKLRDVHKILSARRQGLDKVPIDRNAATHLIRNALGGTEYGEVEHAKVSQLLSLPQDVVRLFRDDITVTVIYFDSDFITHCPM</sequence>
<dbReference type="GO" id="GO:0004741">
    <property type="term" value="F:[pyruvate dehydrogenase (acetyl-transferring)]-phosphatase activity"/>
    <property type="evidence" value="ECO:0007669"/>
    <property type="project" value="TreeGrafter"/>
</dbReference>
<dbReference type="Gene3D" id="3.60.40.10">
    <property type="entry name" value="PPM-type phosphatase domain"/>
    <property type="match status" value="1"/>
</dbReference>
<accession>A0A0V0GC59</accession>
<reference evidence="2" key="1">
    <citation type="journal article" date="2018" name="J. Proteomics">
        <title>Exploring the molecular complexity of Triatoma dimidiata sialome.</title>
        <authorList>
            <person name="Santiago P.B."/>
            <person name="de Araujo C.N."/>
            <person name="Charneau S."/>
            <person name="Bastos I.M.D."/>
            <person name="Assumpcao T.C.F."/>
            <person name="Queiroz R.M.L."/>
            <person name="Praca Y.R."/>
            <person name="Cordeiro T.M."/>
            <person name="Garcia C.H.S."/>
            <person name="da Silva I.G."/>
            <person name="Raiol T."/>
            <person name="Motta F.N."/>
            <person name="de Araujo Oliveira J.V."/>
            <person name="de Sousa M.V."/>
            <person name="Ribeiro J.M.C."/>
            <person name="de Santana J.M."/>
        </authorList>
    </citation>
    <scope>NUCLEOTIDE SEQUENCE</scope>
    <source>
        <strain evidence="2">Santander</strain>
        <tissue evidence="2">Salivary glands</tissue>
    </source>
</reference>
<feature type="domain" description="PPM-type phosphatase" evidence="1">
    <location>
        <begin position="70"/>
        <end position="466"/>
    </location>
</feature>
<evidence type="ECO:0000259" key="1">
    <source>
        <dbReference type="PROSITE" id="PS51746"/>
    </source>
</evidence>
<dbReference type="InterPro" id="IPR001932">
    <property type="entry name" value="PPM-type_phosphatase-like_dom"/>
</dbReference>